<feature type="compositionally biased region" description="Basic and acidic residues" evidence="1">
    <location>
        <begin position="1266"/>
        <end position="1278"/>
    </location>
</feature>
<feature type="region of interest" description="Disordered" evidence="1">
    <location>
        <begin position="1477"/>
        <end position="1509"/>
    </location>
</feature>
<feature type="region of interest" description="Disordered" evidence="1">
    <location>
        <begin position="334"/>
        <end position="416"/>
    </location>
</feature>
<organism evidence="2 3">
    <name type="scientific">Saccharomyces mikatae IFO 1815</name>
    <dbReference type="NCBI Taxonomy" id="226126"/>
    <lineage>
        <taxon>Eukaryota</taxon>
        <taxon>Fungi</taxon>
        <taxon>Dikarya</taxon>
        <taxon>Ascomycota</taxon>
        <taxon>Saccharomycotina</taxon>
        <taxon>Saccharomycetes</taxon>
        <taxon>Saccharomycetales</taxon>
        <taxon>Saccharomycetaceae</taxon>
        <taxon>Saccharomyces</taxon>
    </lineage>
</organism>
<evidence type="ECO:0008006" key="4">
    <source>
        <dbReference type="Google" id="ProtNLM"/>
    </source>
</evidence>
<feature type="compositionally biased region" description="Basic and acidic residues" evidence="1">
    <location>
        <begin position="1220"/>
        <end position="1234"/>
    </location>
</feature>
<feature type="compositionally biased region" description="Low complexity" evidence="1">
    <location>
        <begin position="578"/>
        <end position="589"/>
    </location>
</feature>
<feature type="compositionally biased region" description="Basic and acidic residues" evidence="1">
    <location>
        <begin position="507"/>
        <end position="523"/>
    </location>
</feature>
<feature type="compositionally biased region" description="Basic and acidic residues" evidence="1">
    <location>
        <begin position="253"/>
        <end position="268"/>
    </location>
</feature>
<feature type="compositionally biased region" description="Basic and acidic residues" evidence="1">
    <location>
        <begin position="354"/>
        <end position="368"/>
    </location>
</feature>
<protein>
    <recommendedName>
        <fullName evidence="4">Esc1p</fullName>
    </recommendedName>
</protein>
<dbReference type="RefSeq" id="XP_056078810.1">
    <property type="nucleotide sequence ID" value="XM_056224943.1"/>
</dbReference>
<feature type="region of interest" description="Disordered" evidence="1">
    <location>
        <begin position="1"/>
        <end position="20"/>
    </location>
</feature>
<feature type="region of interest" description="Disordered" evidence="1">
    <location>
        <begin position="1095"/>
        <end position="1126"/>
    </location>
</feature>
<feature type="compositionally biased region" description="Polar residues" evidence="1">
    <location>
        <begin position="527"/>
        <end position="542"/>
    </location>
</feature>
<feature type="region of interest" description="Disordered" evidence="1">
    <location>
        <begin position="568"/>
        <end position="593"/>
    </location>
</feature>
<dbReference type="Proteomes" id="UP001161438">
    <property type="component" value="Chromosome 13"/>
</dbReference>
<gene>
    <name evidence="2" type="primary">SMKI13G3410</name>
    <name evidence="2" type="ORF">SMKI_13G3410</name>
</gene>
<feature type="region of interest" description="Disordered" evidence="1">
    <location>
        <begin position="723"/>
        <end position="750"/>
    </location>
</feature>
<feature type="compositionally biased region" description="Acidic residues" evidence="1">
    <location>
        <begin position="1162"/>
        <end position="1172"/>
    </location>
</feature>
<feature type="compositionally biased region" description="Basic and acidic residues" evidence="1">
    <location>
        <begin position="878"/>
        <end position="890"/>
    </location>
</feature>
<sequence>MPEKEDTSKSTANPLNLTTPRRKLKILSSLLDAKECHSTQNQHNYPSRNINKYKVAKPTRQSLLRETVSFRRSDHIRNKSLHEDSTKALDWVGSLINRGKSILTTLEDEDALFERELEEERQRFQLHESLMNKYTESSKSHQRLIDLRKHQYGTDTSFQNNDEIPLDSFISSPLPEADDNTPSNIDSDADEDLKGNQPSINSFSLGSSESDFSGKEENTDNQSDSSIVIISDQEYKEEETPQGISSEDEYDVQEEKKSSMREIERVSEDGDGMQNNYEKDEEELEGSIDFSKYMQPKTGNIDNSVIVEGESSQRQNCEDYSKNGALYSGSVNISVEDESGDEEDQTGSYSTNDEIIHYPNQKELDNKKLINNSQSLANEQEDTDNITEYENPSFENDIFIQSEREQQESDGQSENCDIINFSSDEYSYQNNSGDEYSEKALKDDVEPVIEEGEQHTVDRKDNEVDAHSVGSNLHQQKQIIEISPNNLYDLATRAILQMQQSESSFRSQREEKVSGSDQEHSGRVDVLTTSSEDVEVQPTSQKVTSCYPRNEKVKVDQDGTRPFDDVMYEKTSEKRVNSATEESSSSLSTDKGLNKSSIVTEDSVYYSLDDIDVVPENLIDAPFLEHQAAFGYEVVFTGSVYSSTSSEDNAEVMPQEVDYVSPFINDPFCLSNDDCEENNEILTSTLAALTPAFDDKEAKVRGSGTMQSCSISKSEGTNILPASRKSKQMSDSDEITETANFKEGNTHDEKEKDDEIFSTMAISADKSIDDNMDEKYFSAVNYTNITEDSSFQEVIEPATDVEETSSLYVESANKVENSSGNENGEKNENVNTTQDKFVADPPENYQRSVNGINFSSVELITKDEDLGEELPENNPANHEVHPGMDFEKQHQGRSSQNSLHEENDTNLEDNHEVHDSRHGHDEEYEKVFDEKDLTGPEFGHTENRKDSTTIGTKKGVPGFIKREKEAAYANYEEEVLSKTTNASSSVDIHSNSVLNENFDQEENPKYEEIEEKIIIQNVNTNEAQFSIIETFDEVVTENKTKNLEKSCIEERHHDVLSGTKTTIFGNKHEEKPNMHNIVSQFPPDFEQKYDRTTEHNFGDSTKDNVEIPVSNTESHPDDRLRPESNHTSVFSSPIRVFETVAKGVGKVVDLAESFVKKIDVMDSESDDENEEDLERKVPSNTSDNIESIVINERDSDEDEESTFEEAIPKIPSGDNNSHAIRIDAEKNDNNERESCLGSYSDVSEKELKDKRSLQDSKGSPANGLLLEKHEQNENRNQEGEDEEPIYGEKTSVNTHVSDLNDIKRQKLLKNLSDLQYYSQRLTHGFGRGTTQEESKVINTSAHQDFTFENSDENEYARVIEEDSVSELDISNQFTTYEEHIPKKQDKSIDELHSEPEEGELFVLESKGPTQKETFCKSDVDGEQLGIPSTDLPSDPPSDREGTAGFYANLNSDNAATEMNVRTSPEVYEIFSDTPNEAPIEIGDQSPNSVLGKGNATTMTPVLDGKSEDTVNHDVVNEASDNFINIKVTEAEEPEAQAVDIPIEVDVKEEQEKMSSNSNLDEQKLNTEQSNDVEELGINSAEEINRRGDKVKAKKKSRKRNYNNRRRKRKITEDSPATSNSKRLKKHEAKERGKNTHRSANK</sequence>
<feature type="compositionally biased region" description="Low complexity" evidence="1">
    <location>
        <begin position="202"/>
        <end position="211"/>
    </location>
</feature>
<dbReference type="GeneID" id="80920564"/>
<feature type="compositionally biased region" description="Basic residues" evidence="1">
    <location>
        <begin position="1591"/>
        <end position="1609"/>
    </location>
</feature>
<feature type="compositionally biased region" description="Low complexity" evidence="1">
    <location>
        <begin position="223"/>
        <end position="232"/>
    </location>
</feature>
<feature type="compositionally biased region" description="Polar residues" evidence="1">
    <location>
        <begin position="369"/>
        <end position="378"/>
    </location>
</feature>
<feature type="region of interest" description="Disordered" evidence="1">
    <location>
        <begin position="1162"/>
        <end position="1293"/>
    </location>
</feature>
<feature type="compositionally biased region" description="Basic and acidic residues" evidence="1">
    <location>
        <begin position="1242"/>
        <end position="1254"/>
    </location>
</feature>
<feature type="compositionally biased region" description="Basic and acidic residues" evidence="1">
    <location>
        <begin position="1095"/>
        <end position="1105"/>
    </location>
</feature>
<feature type="compositionally biased region" description="Polar residues" evidence="1">
    <location>
        <begin position="1484"/>
        <end position="1499"/>
    </location>
</feature>
<evidence type="ECO:0000313" key="2">
    <source>
        <dbReference type="EMBL" id="CAI4035690.1"/>
    </source>
</evidence>
<feature type="region of interest" description="Disordered" evidence="1">
    <location>
        <begin position="1418"/>
        <end position="1443"/>
    </location>
</feature>
<keyword evidence="3" id="KW-1185">Reference proteome</keyword>
<feature type="compositionally biased region" description="Acidic residues" evidence="1">
    <location>
        <begin position="1194"/>
        <end position="1203"/>
    </location>
</feature>
<feature type="region of interest" description="Disordered" evidence="1">
    <location>
        <begin position="867"/>
        <end position="919"/>
    </location>
</feature>
<name>A0AA35IUG3_SACMI</name>
<feature type="compositionally biased region" description="Basic and acidic residues" evidence="1">
    <location>
        <begin position="1114"/>
        <end position="1124"/>
    </location>
</feature>
<feature type="compositionally biased region" description="Basic and acidic residues" evidence="1">
    <location>
        <begin position="899"/>
        <end position="919"/>
    </location>
</feature>
<reference evidence="2" key="1">
    <citation type="submission" date="2022-10" db="EMBL/GenBank/DDBJ databases">
        <authorList>
            <person name="Byrne P K."/>
        </authorList>
    </citation>
    <scope>NUCLEOTIDE SEQUENCE</scope>
    <source>
        <strain evidence="2">IFO1815</strain>
    </source>
</reference>
<evidence type="ECO:0000256" key="1">
    <source>
        <dbReference type="SAM" id="MobiDB-lite"/>
    </source>
</evidence>
<feature type="compositionally biased region" description="Polar residues" evidence="1">
    <location>
        <begin position="9"/>
        <end position="19"/>
    </location>
</feature>
<feature type="region of interest" description="Disordered" evidence="1">
    <location>
        <begin position="499"/>
        <end position="542"/>
    </location>
</feature>
<evidence type="ECO:0000313" key="3">
    <source>
        <dbReference type="Proteomes" id="UP001161438"/>
    </source>
</evidence>
<feature type="region of interest" description="Disordered" evidence="1">
    <location>
        <begin position="155"/>
        <end position="284"/>
    </location>
</feature>
<accession>A0AA35IUG3</accession>
<proteinExistence type="predicted"/>
<feature type="region of interest" description="Disordered" evidence="1">
    <location>
        <begin position="1528"/>
        <end position="1641"/>
    </location>
</feature>
<feature type="compositionally biased region" description="Polar residues" evidence="1">
    <location>
        <begin position="1553"/>
        <end position="1569"/>
    </location>
</feature>
<feature type="compositionally biased region" description="Acidic residues" evidence="1">
    <location>
        <begin position="335"/>
        <end position="345"/>
    </location>
</feature>
<dbReference type="EMBL" id="OX365769">
    <property type="protein sequence ID" value="CAI4035690.1"/>
    <property type="molecule type" value="Genomic_DNA"/>
</dbReference>